<dbReference type="Pfam" id="PF02581">
    <property type="entry name" value="TMP-TENI"/>
    <property type="match status" value="1"/>
</dbReference>
<evidence type="ECO:0000313" key="12">
    <source>
        <dbReference type="Proteomes" id="UP000320390"/>
    </source>
</evidence>
<feature type="binding site" evidence="9">
    <location>
        <begin position="166"/>
        <end position="168"/>
    </location>
    <ligand>
        <name>2-[(2R,5Z)-2-carboxy-4-methylthiazol-5(2H)-ylidene]ethyl phosphate</name>
        <dbReference type="ChEBI" id="CHEBI:62899"/>
    </ligand>
</feature>
<feature type="binding site" evidence="9">
    <location>
        <position position="169"/>
    </location>
    <ligand>
        <name>4-amino-2-methyl-5-(diphosphooxymethyl)pyrimidine</name>
        <dbReference type="ChEBI" id="CHEBI:57841"/>
    </ligand>
</feature>
<dbReference type="UniPathway" id="UPA00060">
    <property type="reaction ID" value="UER00141"/>
</dbReference>
<comment type="function">
    <text evidence="9">Condenses 4-methyl-5-(beta-hydroxyethyl)thiazole monophosphate (THZ-P) and 2-methyl-4-amino-5-hydroxymethyl pyrimidine pyrophosphate (HMP-PP) to form thiamine monophosphate (TMP).</text>
</comment>
<comment type="catalytic activity">
    <reaction evidence="6 9">
        <text>4-methyl-5-(2-phosphooxyethyl)-thiazole + 4-amino-2-methyl-5-(diphosphooxymethyl)pyrimidine + H(+) = thiamine phosphate + diphosphate</text>
        <dbReference type="Rhea" id="RHEA:22328"/>
        <dbReference type="ChEBI" id="CHEBI:15378"/>
        <dbReference type="ChEBI" id="CHEBI:33019"/>
        <dbReference type="ChEBI" id="CHEBI:37575"/>
        <dbReference type="ChEBI" id="CHEBI:57841"/>
        <dbReference type="ChEBI" id="CHEBI:58296"/>
        <dbReference type="EC" id="2.5.1.3"/>
    </reaction>
</comment>
<keyword evidence="5 9" id="KW-0784">Thiamine biosynthesis</keyword>
<organism evidence="11 12">
    <name type="scientific">Saltatorellus ferox</name>
    <dbReference type="NCBI Taxonomy" id="2528018"/>
    <lineage>
        <taxon>Bacteria</taxon>
        <taxon>Pseudomonadati</taxon>
        <taxon>Planctomycetota</taxon>
        <taxon>Planctomycetia</taxon>
        <taxon>Planctomycetia incertae sedis</taxon>
        <taxon>Saltatorellus</taxon>
    </lineage>
</organism>
<gene>
    <name evidence="11" type="primary">thiE_2</name>
    <name evidence="9" type="synonym">thiE</name>
    <name evidence="11" type="ORF">Poly30_42460</name>
</gene>
<feature type="binding site" evidence="9">
    <location>
        <begin position="48"/>
        <end position="52"/>
    </location>
    <ligand>
        <name>4-amino-2-methyl-5-(diphosphooxymethyl)pyrimidine</name>
        <dbReference type="ChEBI" id="CHEBI:57841"/>
    </ligand>
</feature>
<keyword evidence="2 9" id="KW-0808">Transferase</keyword>
<dbReference type="AlphaFoldDB" id="A0A518EX85"/>
<dbReference type="Gene3D" id="3.20.20.70">
    <property type="entry name" value="Aldolase class I"/>
    <property type="match status" value="1"/>
</dbReference>
<keyword evidence="12" id="KW-1185">Reference proteome</keyword>
<comment type="pathway">
    <text evidence="1 9">Cofactor biosynthesis; thiamine diphosphate biosynthesis; thiamine phosphate from 4-amino-2-methyl-5-diphosphomethylpyrimidine and 4-methyl-5-(2-phosphoethyl)-thiazole: step 1/1.</text>
</comment>
<dbReference type="CDD" id="cd00564">
    <property type="entry name" value="TMP_TenI"/>
    <property type="match status" value="1"/>
</dbReference>
<dbReference type="PANTHER" id="PTHR20857:SF15">
    <property type="entry name" value="THIAMINE-PHOSPHATE SYNTHASE"/>
    <property type="match status" value="1"/>
</dbReference>
<dbReference type="EC" id="2.5.1.3" evidence="9"/>
<dbReference type="RefSeq" id="WP_145201812.1">
    <property type="nucleotide sequence ID" value="NZ_CP036434.1"/>
</dbReference>
<evidence type="ECO:0000256" key="8">
    <source>
        <dbReference type="ARBA" id="ARBA00047883"/>
    </source>
</evidence>
<dbReference type="InterPro" id="IPR022998">
    <property type="entry name" value="ThiamineP_synth_TenI"/>
</dbReference>
<evidence type="ECO:0000256" key="7">
    <source>
        <dbReference type="ARBA" id="ARBA00047851"/>
    </source>
</evidence>
<proteinExistence type="inferred from homology"/>
<dbReference type="InterPro" id="IPR013785">
    <property type="entry name" value="Aldolase_TIM"/>
</dbReference>
<dbReference type="GO" id="GO:0009229">
    <property type="term" value="P:thiamine diphosphate biosynthetic process"/>
    <property type="evidence" value="ECO:0007669"/>
    <property type="project" value="UniProtKB-UniRule"/>
</dbReference>
<feature type="binding site" evidence="9">
    <location>
        <position position="98"/>
    </location>
    <ligand>
        <name>4-amino-2-methyl-5-(diphosphooxymethyl)pyrimidine</name>
        <dbReference type="ChEBI" id="CHEBI:57841"/>
    </ligand>
</feature>
<protein>
    <recommendedName>
        <fullName evidence="9">Thiamine-phosphate synthase</fullName>
        <shortName evidence="9">TP synthase</shortName>
        <shortName evidence="9">TPS</shortName>
        <ecNumber evidence="9">2.5.1.3</ecNumber>
    </recommendedName>
    <alternativeName>
        <fullName evidence="9">Thiamine-phosphate pyrophosphorylase</fullName>
        <shortName evidence="9">TMP pyrophosphorylase</shortName>
        <shortName evidence="9">TMP-PPase</shortName>
    </alternativeName>
</protein>
<sequence>MAPAAASRGERRVRLGDAKLLLIFTPDLAAADPLAALEAAMPYVDIVQVRPKPLGDRAAGSAARATITEARAAFEWCQRVLDLRAQLDLDAPPLVFVNDRVDVAIALAEAGLDGVHVGTDDMPAKAARRALGEDQLLGLSSHTTRDLGRAWDEPIDMLGFGPIFATATKGYGAGDAPASTYAPRVVGPELAWVASETAPVPVFPIGGIHLGNIAELDRVGRAAVGSAILGAEDPGQAARHLREALLGGI</sequence>
<evidence type="ECO:0000313" key="11">
    <source>
        <dbReference type="EMBL" id="QDV08693.1"/>
    </source>
</evidence>
<comment type="catalytic activity">
    <reaction evidence="7 9">
        <text>2-(2-carboxy-4-methylthiazol-5-yl)ethyl phosphate + 4-amino-2-methyl-5-(diphosphooxymethyl)pyrimidine + 2 H(+) = thiamine phosphate + CO2 + diphosphate</text>
        <dbReference type="Rhea" id="RHEA:47848"/>
        <dbReference type="ChEBI" id="CHEBI:15378"/>
        <dbReference type="ChEBI" id="CHEBI:16526"/>
        <dbReference type="ChEBI" id="CHEBI:33019"/>
        <dbReference type="ChEBI" id="CHEBI:37575"/>
        <dbReference type="ChEBI" id="CHEBI:57841"/>
        <dbReference type="ChEBI" id="CHEBI:62890"/>
        <dbReference type="EC" id="2.5.1.3"/>
    </reaction>
</comment>
<dbReference type="InterPro" id="IPR036206">
    <property type="entry name" value="ThiamineP_synth_sf"/>
</dbReference>
<keyword evidence="4 9" id="KW-0460">Magnesium</keyword>
<evidence type="ECO:0000256" key="6">
    <source>
        <dbReference type="ARBA" id="ARBA00047334"/>
    </source>
</evidence>
<keyword evidence="3 9" id="KW-0479">Metal-binding</keyword>
<evidence type="ECO:0000256" key="5">
    <source>
        <dbReference type="ARBA" id="ARBA00022977"/>
    </source>
</evidence>
<dbReference type="GO" id="GO:0000287">
    <property type="term" value="F:magnesium ion binding"/>
    <property type="evidence" value="ECO:0007669"/>
    <property type="project" value="UniProtKB-UniRule"/>
</dbReference>
<feature type="binding site" evidence="9">
    <location>
        <position position="207"/>
    </location>
    <ligand>
        <name>2-[(2R,5Z)-2-carboxy-4-methylthiazol-5(2H)-ylidene]ethyl phosphate</name>
        <dbReference type="ChEBI" id="CHEBI:62899"/>
    </ligand>
</feature>
<dbReference type="GO" id="GO:0004789">
    <property type="term" value="F:thiamine-phosphate diphosphorylase activity"/>
    <property type="evidence" value="ECO:0007669"/>
    <property type="project" value="UniProtKB-UniRule"/>
</dbReference>
<feature type="binding site" evidence="9">
    <location>
        <position position="121"/>
    </location>
    <ligand>
        <name>Mg(2+)</name>
        <dbReference type="ChEBI" id="CHEBI:18420"/>
    </ligand>
</feature>
<dbReference type="GO" id="GO:0009228">
    <property type="term" value="P:thiamine biosynthetic process"/>
    <property type="evidence" value="ECO:0007669"/>
    <property type="project" value="UniProtKB-KW"/>
</dbReference>
<feature type="binding site" evidence="9">
    <location>
        <position position="140"/>
    </location>
    <ligand>
        <name>4-amino-2-methyl-5-(diphosphooxymethyl)pyrimidine</name>
        <dbReference type="ChEBI" id="CHEBI:57841"/>
    </ligand>
</feature>
<dbReference type="EMBL" id="CP036434">
    <property type="protein sequence ID" value="QDV08693.1"/>
    <property type="molecule type" value="Genomic_DNA"/>
</dbReference>
<evidence type="ECO:0000256" key="4">
    <source>
        <dbReference type="ARBA" id="ARBA00022842"/>
    </source>
</evidence>
<dbReference type="Proteomes" id="UP000320390">
    <property type="component" value="Chromosome"/>
</dbReference>
<dbReference type="PANTHER" id="PTHR20857">
    <property type="entry name" value="THIAMINE-PHOSPHATE PYROPHOSPHORYLASE"/>
    <property type="match status" value="1"/>
</dbReference>
<feature type="binding site" evidence="9">
    <location>
        <position position="99"/>
    </location>
    <ligand>
        <name>Mg(2+)</name>
        <dbReference type="ChEBI" id="CHEBI:18420"/>
    </ligand>
</feature>
<reference evidence="11 12" key="1">
    <citation type="submission" date="2019-02" db="EMBL/GenBank/DDBJ databases">
        <title>Deep-cultivation of Planctomycetes and their phenomic and genomic characterization uncovers novel biology.</title>
        <authorList>
            <person name="Wiegand S."/>
            <person name="Jogler M."/>
            <person name="Boedeker C."/>
            <person name="Pinto D."/>
            <person name="Vollmers J."/>
            <person name="Rivas-Marin E."/>
            <person name="Kohn T."/>
            <person name="Peeters S.H."/>
            <person name="Heuer A."/>
            <person name="Rast P."/>
            <person name="Oberbeckmann S."/>
            <person name="Bunk B."/>
            <person name="Jeske O."/>
            <person name="Meyerdierks A."/>
            <person name="Storesund J.E."/>
            <person name="Kallscheuer N."/>
            <person name="Luecker S."/>
            <person name="Lage O.M."/>
            <person name="Pohl T."/>
            <person name="Merkel B.J."/>
            <person name="Hornburger P."/>
            <person name="Mueller R.-W."/>
            <person name="Bruemmer F."/>
            <person name="Labrenz M."/>
            <person name="Spormann A.M."/>
            <person name="Op den Camp H."/>
            <person name="Overmann J."/>
            <person name="Amann R."/>
            <person name="Jetten M.S.M."/>
            <person name="Mascher T."/>
            <person name="Medema M.H."/>
            <person name="Devos D.P."/>
            <person name="Kaster A.-K."/>
            <person name="Ovreas L."/>
            <person name="Rohde M."/>
            <person name="Galperin M.Y."/>
            <person name="Jogler C."/>
        </authorList>
    </citation>
    <scope>NUCLEOTIDE SEQUENCE [LARGE SCALE GENOMIC DNA]</scope>
    <source>
        <strain evidence="11 12">Poly30</strain>
    </source>
</reference>
<dbReference type="GO" id="GO:0005737">
    <property type="term" value="C:cytoplasm"/>
    <property type="evidence" value="ECO:0007669"/>
    <property type="project" value="TreeGrafter"/>
</dbReference>
<evidence type="ECO:0000256" key="3">
    <source>
        <dbReference type="ARBA" id="ARBA00022723"/>
    </source>
</evidence>
<comment type="caution">
    <text evidence="9">Lacks conserved residue(s) required for the propagation of feature annotation.</text>
</comment>
<evidence type="ECO:0000256" key="1">
    <source>
        <dbReference type="ARBA" id="ARBA00005165"/>
    </source>
</evidence>
<dbReference type="OrthoDB" id="9812206at2"/>
<dbReference type="HAMAP" id="MF_00097">
    <property type="entry name" value="TMP_synthase"/>
    <property type="match status" value="1"/>
</dbReference>
<comment type="cofactor">
    <cofactor evidence="9">
        <name>Mg(2+)</name>
        <dbReference type="ChEBI" id="CHEBI:18420"/>
    </cofactor>
    <text evidence="9">Binds 1 Mg(2+) ion per subunit.</text>
</comment>
<evidence type="ECO:0000259" key="10">
    <source>
        <dbReference type="Pfam" id="PF02581"/>
    </source>
</evidence>
<evidence type="ECO:0000256" key="9">
    <source>
        <dbReference type="HAMAP-Rule" id="MF_00097"/>
    </source>
</evidence>
<comment type="similarity">
    <text evidence="9">Belongs to the thiamine-phosphate synthase family.</text>
</comment>
<accession>A0A518EX85</accession>
<comment type="catalytic activity">
    <reaction evidence="8 9">
        <text>2-[(2R,5Z)-2-carboxy-4-methylthiazol-5(2H)-ylidene]ethyl phosphate + 4-amino-2-methyl-5-(diphosphooxymethyl)pyrimidine + 2 H(+) = thiamine phosphate + CO2 + diphosphate</text>
        <dbReference type="Rhea" id="RHEA:47844"/>
        <dbReference type="ChEBI" id="CHEBI:15378"/>
        <dbReference type="ChEBI" id="CHEBI:16526"/>
        <dbReference type="ChEBI" id="CHEBI:33019"/>
        <dbReference type="ChEBI" id="CHEBI:37575"/>
        <dbReference type="ChEBI" id="CHEBI:57841"/>
        <dbReference type="ChEBI" id="CHEBI:62899"/>
        <dbReference type="EC" id="2.5.1.3"/>
    </reaction>
</comment>
<evidence type="ECO:0000256" key="2">
    <source>
        <dbReference type="ARBA" id="ARBA00022679"/>
    </source>
</evidence>
<feature type="domain" description="Thiamine phosphate synthase/TenI" evidence="10">
    <location>
        <begin position="22"/>
        <end position="228"/>
    </location>
</feature>
<dbReference type="SUPFAM" id="SSF51391">
    <property type="entry name" value="Thiamin phosphate synthase"/>
    <property type="match status" value="1"/>
</dbReference>
<name>A0A518EX85_9BACT</name>
<dbReference type="InterPro" id="IPR034291">
    <property type="entry name" value="TMP_synthase"/>
</dbReference>